<evidence type="ECO:0000313" key="5">
    <source>
        <dbReference type="EMBL" id="HIU94137.1"/>
    </source>
</evidence>
<dbReference type="GO" id="GO:0006412">
    <property type="term" value="P:translation"/>
    <property type="evidence" value="ECO:0007669"/>
    <property type="project" value="UniProtKB-UniRule"/>
</dbReference>
<dbReference type="InterPro" id="IPR036373">
    <property type="entry name" value="Ribosomal_bL17_sf"/>
</dbReference>
<keyword evidence="3 4" id="KW-0687">Ribonucleoprotein</keyword>
<dbReference type="Gene3D" id="3.90.1030.10">
    <property type="entry name" value="Ribosomal protein L17"/>
    <property type="match status" value="1"/>
</dbReference>
<comment type="similarity">
    <text evidence="1 4">Belongs to the bacterial ribosomal protein bL17 family.</text>
</comment>
<dbReference type="PANTHER" id="PTHR14413:SF16">
    <property type="entry name" value="LARGE RIBOSOMAL SUBUNIT PROTEIN BL17M"/>
    <property type="match status" value="1"/>
</dbReference>
<gene>
    <name evidence="4 5" type="primary">rplQ</name>
    <name evidence="5" type="ORF">IAD24_03165</name>
</gene>
<dbReference type="PANTHER" id="PTHR14413">
    <property type="entry name" value="RIBOSOMAL PROTEIN L17"/>
    <property type="match status" value="1"/>
</dbReference>
<name>A0A9D1STE2_9FIRM</name>
<organism evidence="5 6">
    <name type="scientific">Candidatus Aphodomorpha intestinavium</name>
    <dbReference type="NCBI Taxonomy" id="2840672"/>
    <lineage>
        <taxon>Bacteria</taxon>
        <taxon>Bacillati</taxon>
        <taxon>Bacillota</taxon>
        <taxon>Clostridia</taxon>
        <taxon>Eubacteriales</taxon>
        <taxon>Candidatus Aphodomorpha</taxon>
    </lineage>
</organism>
<dbReference type="HAMAP" id="MF_01368">
    <property type="entry name" value="Ribosomal_bL17"/>
    <property type="match status" value="1"/>
</dbReference>
<accession>A0A9D1STE2</accession>
<sequence length="168" mass="19225">MANRKLGRASDQRVAMLRNLTTALLWNGKIVTTEARAKEVRSIAEKLITLAVKEYSNSETVEKETRNEKSQIVKVEKTVDKPSKLHARRMIMAYLYDVPEPKQKGESKPDYRERTADRAHPVVEKLFRDIAPKYDKRNSEVGRGGYTRLYKLGPRRGDAANLVVLELV</sequence>
<reference evidence="5" key="1">
    <citation type="submission" date="2020-10" db="EMBL/GenBank/DDBJ databases">
        <authorList>
            <person name="Gilroy R."/>
        </authorList>
    </citation>
    <scope>NUCLEOTIDE SEQUENCE</scope>
    <source>
        <strain evidence="5">ChiGjej2B2-16831</strain>
    </source>
</reference>
<evidence type="ECO:0000256" key="2">
    <source>
        <dbReference type="ARBA" id="ARBA00022980"/>
    </source>
</evidence>
<dbReference type="GO" id="GO:0022625">
    <property type="term" value="C:cytosolic large ribosomal subunit"/>
    <property type="evidence" value="ECO:0007669"/>
    <property type="project" value="TreeGrafter"/>
</dbReference>
<evidence type="ECO:0000256" key="1">
    <source>
        <dbReference type="ARBA" id="ARBA00008777"/>
    </source>
</evidence>
<dbReference type="Proteomes" id="UP000824128">
    <property type="component" value="Unassembled WGS sequence"/>
</dbReference>
<reference evidence="5" key="2">
    <citation type="journal article" date="2021" name="PeerJ">
        <title>Extensive microbial diversity within the chicken gut microbiome revealed by metagenomics and culture.</title>
        <authorList>
            <person name="Gilroy R."/>
            <person name="Ravi A."/>
            <person name="Getino M."/>
            <person name="Pursley I."/>
            <person name="Horton D.L."/>
            <person name="Alikhan N.F."/>
            <person name="Baker D."/>
            <person name="Gharbi K."/>
            <person name="Hall N."/>
            <person name="Watson M."/>
            <person name="Adriaenssens E.M."/>
            <person name="Foster-Nyarko E."/>
            <person name="Jarju S."/>
            <person name="Secka A."/>
            <person name="Antonio M."/>
            <person name="Oren A."/>
            <person name="Chaudhuri R.R."/>
            <person name="La Ragione R."/>
            <person name="Hildebrand F."/>
            <person name="Pallen M.J."/>
        </authorList>
    </citation>
    <scope>NUCLEOTIDE SEQUENCE</scope>
    <source>
        <strain evidence="5">ChiGjej2B2-16831</strain>
    </source>
</reference>
<dbReference type="InterPro" id="IPR000456">
    <property type="entry name" value="Ribosomal_bL17"/>
</dbReference>
<comment type="caution">
    <text evidence="5">The sequence shown here is derived from an EMBL/GenBank/DDBJ whole genome shotgun (WGS) entry which is preliminary data.</text>
</comment>
<dbReference type="Pfam" id="PF01196">
    <property type="entry name" value="Ribosomal_L17"/>
    <property type="match status" value="1"/>
</dbReference>
<evidence type="ECO:0000313" key="6">
    <source>
        <dbReference type="Proteomes" id="UP000824128"/>
    </source>
</evidence>
<comment type="subunit">
    <text evidence="4">Part of the 50S ribosomal subunit. Contacts protein L32.</text>
</comment>
<protein>
    <recommendedName>
        <fullName evidence="4">Large ribosomal subunit protein bL17</fullName>
    </recommendedName>
</protein>
<dbReference type="EMBL" id="DVNZ01000101">
    <property type="protein sequence ID" value="HIU94137.1"/>
    <property type="molecule type" value="Genomic_DNA"/>
</dbReference>
<evidence type="ECO:0000256" key="3">
    <source>
        <dbReference type="ARBA" id="ARBA00023274"/>
    </source>
</evidence>
<keyword evidence="2 4" id="KW-0689">Ribosomal protein</keyword>
<dbReference type="AlphaFoldDB" id="A0A9D1STE2"/>
<proteinExistence type="inferred from homology"/>
<dbReference type="GO" id="GO:0003735">
    <property type="term" value="F:structural constituent of ribosome"/>
    <property type="evidence" value="ECO:0007669"/>
    <property type="project" value="InterPro"/>
</dbReference>
<dbReference type="SUPFAM" id="SSF64263">
    <property type="entry name" value="Prokaryotic ribosomal protein L17"/>
    <property type="match status" value="1"/>
</dbReference>
<evidence type="ECO:0000256" key="4">
    <source>
        <dbReference type="HAMAP-Rule" id="MF_01368"/>
    </source>
</evidence>